<feature type="non-terminal residue" evidence="1">
    <location>
        <position position="1"/>
    </location>
</feature>
<sequence length="130" mass="14901">VYGLDRGAPDAVARFVETAAAHDMRGSAILALRVIASLFQLHFADFEDEMQAMLPQMGDADVPLMLFAPHLITKWPHPHDILRATSQDRRENLVRNFGWYETAEFARKSTKAIRLIRERIECRNRPQTRG</sequence>
<evidence type="ECO:0000313" key="1">
    <source>
        <dbReference type="EMBL" id="KKL80764.1"/>
    </source>
</evidence>
<proteinExistence type="predicted"/>
<reference evidence="1" key="1">
    <citation type="journal article" date="2015" name="Nature">
        <title>Complex archaea that bridge the gap between prokaryotes and eukaryotes.</title>
        <authorList>
            <person name="Spang A."/>
            <person name="Saw J.H."/>
            <person name="Jorgensen S.L."/>
            <person name="Zaremba-Niedzwiedzka K."/>
            <person name="Martijn J."/>
            <person name="Lind A.E."/>
            <person name="van Eijk R."/>
            <person name="Schleper C."/>
            <person name="Guy L."/>
            <person name="Ettema T.J."/>
        </authorList>
    </citation>
    <scope>NUCLEOTIDE SEQUENCE</scope>
</reference>
<gene>
    <name evidence="1" type="ORF">LCGC14_2001480</name>
</gene>
<comment type="caution">
    <text evidence="1">The sequence shown here is derived from an EMBL/GenBank/DDBJ whole genome shotgun (WGS) entry which is preliminary data.</text>
</comment>
<dbReference type="EMBL" id="LAZR01022760">
    <property type="protein sequence ID" value="KKL80764.1"/>
    <property type="molecule type" value="Genomic_DNA"/>
</dbReference>
<name>A0A0F9F311_9ZZZZ</name>
<accession>A0A0F9F311</accession>
<protein>
    <submittedName>
        <fullName evidence="1">Uncharacterized protein</fullName>
    </submittedName>
</protein>
<organism evidence="1">
    <name type="scientific">marine sediment metagenome</name>
    <dbReference type="NCBI Taxonomy" id="412755"/>
    <lineage>
        <taxon>unclassified sequences</taxon>
        <taxon>metagenomes</taxon>
        <taxon>ecological metagenomes</taxon>
    </lineage>
</organism>
<dbReference type="AlphaFoldDB" id="A0A0F9F311"/>